<keyword evidence="3" id="KW-1185">Reference proteome</keyword>
<evidence type="ECO:0000313" key="2">
    <source>
        <dbReference type="EMBL" id="MCK1783044.1"/>
    </source>
</evidence>
<feature type="compositionally biased region" description="Polar residues" evidence="1">
    <location>
        <begin position="101"/>
        <end position="115"/>
    </location>
</feature>
<evidence type="ECO:0000256" key="1">
    <source>
        <dbReference type="SAM" id="MobiDB-lite"/>
    </source>
</evidence>
<feature type="compositionally biased region" description="Basic and acidic residues" evidence="1">
    <location>
        <begin position="116"/>
        <end position="125"/>
    </location>
</feature>
<name>A0ABT0EBN2_9PSED</name>
<sequence>MANKSAAQVAPIPPRFIRAGDAYGYLGMCRDEFNKTVRPNVREFPIGKQGVGFDRLELDAWADAYVESKSIEKATNQDNNQPRSERHARATGATPWPKKQSPASSKCRTASGRSTKNTEESEFKRVLALVTAPKQSST</sequence>
<dbReference type="RefSeq" id="WP_247395783.1">
    <property type="nucleotide sequence ID" value="NZ_JAKNRV010000005.1"/>
</dbReference>
<evidence type="ECO:0000313" key="3">
    <source>
        <dbReference type="Proteomes" id="UP001317085"/>
    </source>
</evidence>
<comment type="caution">
    <text evidence="2">The sequence shown here is derived from an EMBL/GenBank/DDBJ whole genome shotgun (WGS) entry which is preliminary data.</text>
</comment>
<gene>
    <name evidence="2" type="ORF">L9Z73_01290</name>
</gene>
<accession>A0ABT0EBN2</accession>
<protein>
    <recommendedName>
        <fullName evidence="4">AlpA family phage regulatory protein</fullName>
    </recommendedName>
</protein>
<dbReference type="EMBL" id="JAKNRV010000005">
    <property type="protein sequence ID" value="MCK1783044.1"/>
    <property type="molecule type" value="Genomic_DNA"/>
</dbReference>
<reference evidence="2 3" key="1">
    <citation type="submission" date="2022-02" db="EMBL/GenBank/DDBJ databases">
        <title>Comparative genomics of the first Antarctic Pseudomonas spp. capable of biotransforming 2,4,6-Trinitrotoluene.</title>
        <authorList>
            <person name="Cabrera M.A."/>
            <person name="Marquez S.L."/>
            <person name="Perez-Donoso J.M."/>
        </authorList>
    </citation>
    <scope>NUCLEOTIDE SEQUENCE [LARGE SCALE GENOMIC DNA]</scope>
    <source>
        <strain evidence="2 3">TNT11</strain>
    </source>
</reference>
<evidence type="ECO:0008006" key="4">
    <source>
        <dbReference type="Google" id="ProtNLM"/>
    </source>
</evidence>
<dbReference type="Proteomes" id="UP001317085">
    <property type="component" value="Unassembled WGS sequence"/>
</dbReference>
<organism evidence="2 3">
    <name type="scientific">Pseudomonas emilianonis</name>
    <dbReference type="NCBI Taxonomy" id="2915812"/>
    <lineage>
        <taxon>Bacteria</taxon>
        <taxon>Pseudomonadati</taxon>
        <taxon>Pseudomonadota</taxon>
        <taxon>Gammaproteobacteria</taxon>
        <taxon>Pseudomonadales</taxon>
        <taxon>Pseudomonadaceae</taxon>
        <taxon>Pseudomonas</taxon>
    </lineage>
</organism>
<feature type="compositionally biased region" description="Polar residues" evidence="1">
    <location>
        <begin position="73"/>
        <end position="82"/>
    </location>
</feature>
<proteinExistence type="predicted"/>
<feature type="region of interest" description="Disordered" evidence="1">
    <location>
        <begin position="70"/>
        <end position="138"/>
    </location>
</feature>